<dbReference type="AlphaFoldDB" id="A0A2A8BII5"/>
<comment type="caution">
    <text evidence="1">The sequence shown here is derived from an EMBL/GenBank/DDBJ whole genome shotgun (WGS) entry which is preliminary data.</text>
</comment>
<protein>
    <submittedName>
        <fullName evidence="1">Stage III sporulation protein AA</fullName>
    </submittedName>
</protein>
<dbReference type="NCBIfam" id="NF041469">
    <property type="entry name" value="spor_prot_SB"/>
    <property type="match status" value="1"/>
</dbReference>
<feature type="non-terminal residue" evidence="1">
    <location>
        <position position="65"/>
    </location>
</feature>
<sequence>MAEVNVQKSSFFKEKKEEPNTDFSLVKGALTENINRLEKLMNNGTSKYMRAKKTKENALCIFFRF</sequence>
<name>A0A2A8BII5_9BACI</name>
<dbReference type="Proteomes" id="UP000220621">
    <property type="component" value="Unassembled WGS sequence"/>
</dbReference>
<dbReference type="InterPro" id="IPR048199">
    <property type="entry name" value="SpoIISB-like"/>
</dbReference>
<accession>A0A2A8BII5</accession>
<evidence type="ECO:0000313" key="1">
    <source>
        <dbReference type="EMBL" id="PEM50067.1"/>
    </source>
</evidence>
<dbReference type="RefSeq" id="WP_098103160.1">
    <property type="nucleotide sequence ID" value="NZ_NUDL01000086.1"/>
</dbReference>
<organism evidence="1 2">
    <name type="scientific">Bacillus wiedmannii</name>
    <dbReference type="NCBI Taxonomy" id="1890302"/>
    <lineage>
        <taxon>Bacteria</taxon>
        <taxon>Bacillati</taxon>
        <taxon>Bacillota</taxon>
        <taxon>Bacilli</taxon>
        <taxon>Bacillales</taxon>
        <taxon>Bacillaceae</taxon>
        <taxon>Bacillus</taxon>
        <taxon>Bacillus cereus group</taxon>
    </lineage>
</organism>
<proteinExistence type="predicted"/>
<reference evidence="1 2" key="1">
    <citation type="submission" date="2017-09" db="EMBL/GenBank/DDBJ databases">
        <title>Large-scale bioinformatics analysis of Bacillus genomes uncovers conserved roles of natural products in bacterial physiology.</title>
        <authorList>
            <consortium name="Agbiome Team Llc"/>
            <person name="Bleich R.M."/>
            <person name="Grubbs K.J."/>
            <person name="Santa Maria K.C."/>
            <person name="Allen S.E."/>
            <person name="Farag S."/>
            <person name="Shank E.A."/>
            <person name="Bowers A."/>
        </authorList>
    </citation>
    <scope>NUCLEOTIDE SEQUENCE [LARGE SCALE GENOMIC DNA]</scope>
    <source>
        <strain evidence="1 2">AFS010764</strain>
    </source>
</reference>
<gene>
    <name evidence="1" type="ORF">CN611_23945</name>
</gene>
<evidence type="ECO:0000313" key="2">
    <source>
        <dbReference type="Proteomes" id="UP000220621"/>
    </source>
</evidence>
<dbReference type="EMBL" id="NUDL01000086">
    <property type="protein sequence ID" value="PEM50067.1"/>
    <property type="molecule type" value="Genomic_DNA"/>
</dbReference>